<dbReference type="EMBL" id="CP072425">
    <property type="protein sequence ID" value="QTL36480.1"/>
    <property type="molecule type" value="Genomic_DNA"/>
</dbReference>
<organism evidence="2 3">
    <name type="scientific">Pseudoalteromonas viridis</name>
    <dbReference type="NCBI Taxonomy" id="339617"/>
    <lineage>
        <taxon>Bacteria</taxon>
        <taxon>Pseudomonadati</taxon>
        <taxon>Pseudomonadota</taxon>
        <taxon>Gammaproteobacteria</taxon>
        <taxon>Alteromonadales</taxon>
        <taxon>Pseudoalteromonadaceae</taxon>
        <taxon>Pseudoalteromonas</taxon>
    </lineage>
</organism>
<reference evidence="2 3" key="1">
    <citation type="submission" date="2021-03" db="EMBL/GenBank/DDBJ databases">
        <title>Complete Genome of Pseudoalteromonas viridis Strain BBR56, a new biocontrol bacterial candidate.</title>
        <authorList>
            <person name="Handayani D.P."/>
            <person name="Isnansetyo A."/>
            <person name="Istiqomah I."/>
            <person name="Jumina J."/>
        </authorList>
    </citation>
    <scope>NUCLEOTIDE SEQUENCE [LARGE SCALE GENOMIC DNA]</scope>
    <source>
        <strain evidence="2 3">BBR56</strain>
    </source>
</reference>
<evidence type="ECO:0000313" key="3">
    <source>
        <dbReference type="Proteomes" id="UP000665025"/>
    </source>
</evidence>
<sequence length="59" mass="6259">MLSTLKTLLLTTSLMLTATVTASEQNTTDNAQHVVIADGVDVVPACASFPHCWPTRTGE</sequence>
<gene>
    <name evidence="2" type="ORF">J5X90_05380</name>
</gene>
<accession>A0ABX7V7K4</accession>
<evidence type="ECO:0000313" key="2">
    <source>
        <dbReference type="EMBL" id="QTL36480.1"/>
    </source>
</evidence>
<name>A0ABX7V7K4_9GAMM</name>
<feature type="chain" id="PRO_5047034719" evidence="1">
    <location>
        <begin position="23"/>
        <end position="59"/>
    </location>
</feature>
<keyword evidence="1" id="KW-0732">Signal</keyword>
<proteinExistence type="predicted"/>
<evidence type="ECO:0000256" key="1">
    <source>
        <dbReference type="SAM" id="SignalP"/>
    </source>
</evidence>
<protein>
    <submittedName>
        <fullName evidence="2">Uncharacterized protein</fullName>
    </submittedName>
</protein>
<feature type="signal peptide" evidence="1">
    <location>
        <begin position="1"/>
        <end position="22"/>
    </location>
</feature>
<dbReference type="Proteomes" id="UP000665025">
    <property type="component" value="Chromosome 1"/>
</dbReference>
<keyword evidence="3" id="KW-1185">Reference proteome</keyword>
<dbReference type="RefSeq" id="WP_209053038.1">
    <property type="nucleotide sequence ID" value="NZ_CP072425.1"/>
</dbReference>